<evidence type="ECO:0000313" key="3">
    <source>
        <dbReference type="Proteomes" id="UP000439994"/>
    </source>
</evidence>
<feature type="domain" description="N-acetyltransferase" evidence="1">
    <location>
        <begin position="6"/>
        <end position="149"/>
    </location>
</feature>
<dbReference type="InterPro" id="IPR000182">
    <property type="entry name" value="GNAT_dom"/>
</dbReference>
<evidence type="ECO:0000313" key="2">
    <source>
        <dbReference type="EMBL" id="MUH73452.1"/>
    </source>
</evidence>
<dbReference type="PROSITE" id="PS51186">
    <property type="entry name" value="GNAT"/>
    <property type="match status" value="1"/>
</dbReference>
<proteinExistence type="predicted"/>
<dbReference type="Proteomes" id="UP000439994">
    <property type="component" value="Unassembled WGS sequence"/>
</dbReference>
<dbReference type="CDD" id="cd04301">
    <property type="entry name" value="NAT_SF"/>
    <property type="match status" value="1"/>
</dbReference>
<dbReference type="EMBL" id="WOCD01000005">
    <property type="protein sequence ID" value="MUH73452.1"/>
    <property type="molecule type" value="Genomic_DNA"/>
</dbReference>
<dbReference type="GO" id="GO:0016747">
    <property type="term" value="F:acyltransferase activity, transferring groups other than amino-acyl groups"/>
    <property type="evidence" value="ECO:0007669"/>
    <property type="project" value="InterPro"/>
</dbReference>
<keyword evidence="3" id="KW-1185">Reference proteome</keyword>
<protein>
    <submittedName>
        <fullName evidence="2">GNAT family N-acetyltransferase</fullName>
    </submittedName>
</protein>
<name>A0A6N8FFL2_9GAMM</name>
<dbReference type="Gene3D" id="3.40.630.30">
    <property type="match status" value="1"/>
</dbReference>
<evidence type="ECO:0000259" key="1">
    <source>
        <dbReference type="PROSITE" id="PS51186"/>
    </source>
</evidence>
<accession>A0A6N8FFL2</accession>
<sequence>MQWQIKAFAELTVTELYDILQARSDVFVVEQTCIYSDMDGVDKLPDCYQLFAYDGDQLVGTCRLIAKGIAYDEYCAIGRVLITDSYRGKKLAAPMMEAAIAEVQRLWPTTKCKISAQQHLENFYESVGFETVTEMYLEDDIPHIGMILN</sequence>
<reference evidence="2 3" key="1">
    <citation type="submission" date="2019-11" db="EMBL/GenBank/DDBJ databases">
        <title>P. haliotis isolates from Z. marina roots.</title>
        <authorList>
            <person name="Cohen M."/>
            <person name="Jospin G."/>
            <person name="Eisen J.A."/>
            <person name="Coil D.A."/>
        </authorList>
    </citation>
    <scope>NUCLEOTIDE SEQUENCE [LARGE SCALE GENOMIC DNA]</scope>
    <source>
        <strain evidence="2 3">UCD-MCMsp1aY</strain>
    </source>
</reference>
<gene>
    <name evidence="2" type="ORF">GNP35_13750</name>
</gene>
<dbReference type="AlphaFoldDB" id="A0A6N8FFL2"/>
<keyword evidence="2" id="KW-0808">Transferase</keyword>
<dbReference type="SUPFAM" id="SSF55729">
    <property type="entry name" value="Acyl-CoA N-acyltransferases (Nat)"/>
    <property type="match status" value="1"/>
</dbReference>
<organism evidence="2 3">
    <name type="scientific">Psychrosphaera haliotis</name>
    <dbReference type="NCBI Taxonomy" id="555083"/>
    <lineage>
        <taxon>Bacteria</taxon>
        <taxon>Pseudomonadati</taxon>
        <taxon>Pseudomonadota</taxon>
        <taxon>Gammaproteobacteria</taxon>
        <taxon>Alteromonadales</taxon>
        <taxon>Pseudoalteromonadaceae</taxon>
        <taxon>Psychrosphaera</taxon>
    </lineage>
</organism>
<comment type="caution">
    <text evidence="2">The sequence shown here is derived from an EMBL/GenBank/DDBJ whole genome shotgun (WGS) entry which is preliminary data.</text>
</comment>
<dbReference type="Pfam" id="PF13673">
    <property type="entry name" value="Acetyltransf_10"/>
    <property type="match status" value="1"/>
</dbReference>
<dbReference type="InterPro" id="IPR016181">
    <property type="entry name" value="Acyl_CoA_acyltransferase"/>
</dbReference>